<dbReference type="GO" id="GO:0031012">
    <property type="term" value="C:extracellular matrix"/>
    <property type="evidence" value="ECO:0007669"/>
    <property type="project" value="TreeGrafter"/>
</dbReference>
<comment type="subcellular location">
    <subcellularLocation>
        <location evidence="1">Secreted</location>
    </subcellularLocation>
</comment>
<organism evidence="6 7">
    <name type="scientific">Elysia marginata</name>
    <dbReference type="NCBI Taxonomy" id="1093978"/>
    <lineage>
        <taxon>Eukaryota</taxon>
        <taxon>Metazoa</taxon>
        <taxon>Spiralia</taxon>
        <taxon>Lophotrochozoa</taxon>
        <taxon>Mollusca</taxon>
        <taxon>Gastropoda</taxon>
        <taxon>Heterobranchia</taxon>
        <taxon>Euthyneura</taxon>
        <taxon>Panpulmonata</taxon>
        <taxon>Sacoglossa</taxon>
        <taxon>Placobranchoidea</taxon>
        <taxon>Plakobranchidae</taxon>
        <taxon>Elysia</taxon>
    </lineage>
</organism>
<dbReference type="Pfam" id="PF14704">
    <property type="entry name" value="DERM"/>
    <property type="match status" value="1"/>
</dbReference>
<feature type="signal peptide" evidence="5">
    <location>
        <begin position="1"/>
        <end position="19"/>
    </location>
</feature>
<name>A0AAV4F8A8_9GAST</name>
<dbReference type="GO" id="GO:0030199">
    <property type="term" value="P:collagen fibril organization"/>
    <property type="evidence" value="ECO:0007669"/>
    <property type="project" value="TreeGrafter"/>
</dbReference>
<sequence length="139" mass="15069">MSQLVSGLLVLLAVFTGDGVSPVSDWAPGQRVSHVSAWGESFSFDCPYGQVIRSVHSVYSSEHKDRQWSFSCGPAPHGVSPDICKFARGYVNTWAEPIIFSCPADRLLSGVESSTTKPPETDVWASGVVNRSWVLGKPK</sequence>
<dbReference type="EMBL" id="BMAT01011271">
    <property type="protein sequence ID" value="GFR69607.1"/>
    <property type="molecule type" value="Genomic_DNA"/>
</dbReference>
<accession>A0AAV4F8A8</accession>
<evidence type="ECO:0000256" key="4">
    <source>
        <dbReference type="ARBA" id="ARBA00023157"/>
    </source>
</evidence>
<dbReference type="PANTHER" id="PTHR15040">
    <property type="entry name" value="DERMATOPONTIN-RELATED"/>
    <property type="match status" value="1"/>
</dbReference>
<comment type="caution">
    <text evidence="6">The sequence shown here is derived from an EMBL/GenBank/DDBJ whole genome shotgun (WGS) entry which is preliminary data.</text>
</comment>
<dbReference type="AlphaFoldDB" id="A0AAV4F8A8"/>
<dbReference type="Proteomes" id="UP000762676">
    <property type="component" value="Unassembled WGS sequence"/>
</dbReference>
<feature type="chain" id="PRO_5043327008" evidence="5">
    <location>
        <begin position="20"/>
        <end position="139"/>
    </location>
</feature>
<dbReference type="GO" id="GO:0005615">
    <property type="term" value="C:extracellular space"/>
    <property type="evidence" value="ECO:0007669"/>
    <property type="project" value="TreeGrafter"/>
</dbReference>
<evidence type="ECO:0000256" key="1">
    <source>
        <dbReference type="ARBA" id="ARBA00004613"/>
    </source>
</evidence>
<keyword evidence="3" id="KW-0964">Secreted</keyword>
<comment type="similarity">
    <text evidence="2">Belongs to the dermatopontin family.</text>
</comment>
<evidence type="ECO:0000256" key="3">
    <source>
        <dbReference type="ARBA" id="ARBA00022525"/>
    </source>
</evidence>
<keyword evidence="7" id="KW-1185">Reference proteome</keyword>
<dbReference type="PANTHER" id="PTHR15040:SF1">
    <property type="entry name" value="DERMATOPONTIN-LIKE ISOFORM X1"/>
    <property type="match status" value="1"/>
</dbReference>
<keyword evidence="4" id="KW-1015">Disulfide bond</keyword>
<evidence type="ECO:0000256" key="2">
    <source>
        <dbReference type="ARBA" id="ARBA00008712"/>
    </source>
</evidence>
<evidence type="ECO:0000313" key="7">
    <source>
        <dbReference type="Proteomes" id="UP000762676"/>
    </source>
</evidence>
<keyword evidence="5" id="KW-0732">Signal</keyword>
<gene>
    <name evidence="6" type="ORF">ElyMa_005636200</name>
</gene>
<evidence type="ECO:0000256" key="5">
    <source>
        <dbReference type="SAM" id="SignalP"/>
    </source>
</evidence>
<dbReference type="InterPro" id="IPR026645">
    <property type="entry name" value="Dermatopontin"/>
</dbReference>
<evidence type="ECO:0000313" key="6">
    <source>
        <dbReference type="EMBL" id="GFR69607.1"/>
    </source>
</evidence>
<protein>
    <submittedName>
        <fullName evidence="6">Dermatopontin</fullName>
    </submittedName>
</protein>
<reference evidence="6 7" key="1">
    <citation type="journal article" date="2021" name="Elife">
        <title>Chloroplast acquisition without the gene transfer in kleptoplastic sea slugs, Plakobranchus ocellatus.</title>
        <authorList>
            <person name="Maeda T."/>
            <person name="Takahashi S."/>
            <person name="Yoshida T."/>
            <person name="Shimamura S."/>
            <person name="Takaki Y."/>
            <person name="Nagai Y."/>
            <person name="Toyoda A."/>
            <person name="Suzuki Y."/>
            <person name="Arimoto A."/>
            <person name="Ishii H."/>
            <person name="Satoh N."/>
            <person name="Nishiyama T."/>
            <person name="Hasebe M."/>
            <person name="Maruyama T."/>
            <person name="Minagawa J."/>
            <person name="Obokata J."/>
            <person name="Shigenobu S."/>
        </authorList>
    </citation>
    <scope>NUCLEOTIDE SEQUENCE [LARGE SCALE GENOMIC DNA]</scope>
</reference>
<proteinExistence type="inferred from homology"/>